<dbReference type="PANTHER" id="PTHR33375:SF1">
    <property type="entry name" value="CHROMOSOME-PARTITIONING PROTEIN PARB-RELATED"/>
    <property type="match status" value="1"/>
</dbReference>
<dbReference type="GO" id="GO:0045881">
    <property type="term" value="P:positive regulation of sporulation resulting in formation of a cellular spore"/>
    <property type="evidence" value="ECO:0007669"/>
    <property type="project" value="TreeGrafter"/>
</dbReference>
<dbReference type="Proteomes" id="UP000027451">
    <property type="component" value="Unassembled WGS sequence"/>
</dbReference>
<reference evidence="2 3" key="1">
    <citation type="submission" date="2014-03" db="EMBL/GenBank/DDBJ databases">
        <title>Draft Genome Sequences of Four Burkholderia Strains.</title>
        <authorList>
            <person name="Liu X.Y."/>
            <person name="Li C.X."/>
            <person name="Xu J.H."/>
        </authorList>
    </citation>
    <scope>NUCLEOTIDE SEQUENCE [LARGE SCALE GENOMIC DNA]</scope>
    <source>
        <strain evidence="2 3">OP-1</strain>
    </source>
</reference>
<evidence type="ECO:0000259" key="1">
    <source>
        <dbReference type="SMART" id="SM00470"/>
    </source>
</evidence>
<accession>A0A656QR78</accession>
<organism evidence="2 3">
    <name type="scientific">Caballeronia zhejiangensis</name>
    <dbReference type="NCBI Taxonomy" id="871203"/>
    <lineage>
        <taxon>Bacteria</taxon>
        <taxon>Pseudomonadati</taxon>
        <taxon>Pseudomonadota</taxon>
        <taxon>Betaproteobacteria</taxon>
        <taxon>Burkholderiales</taxon>
        <taxon>Burkholderiaceae</taxon>
        <taxon>Caballeronia</taxon>
    </lineage>
</organism>
<dbReference type="GO" id="GO:0007059">
    <property type="term" value="P:chromosome segregation"/>
    <property type="evidence" value="ECO:0007669"/>
    <property type="project" value="TreeGrafter"/>
</dbReference>
<dbReference type="GO" id="GO:0032259">
    <property type="term" value="P:methylation"/>
    <property type="evidence" value="ECO:0007669"/>
    <property type="project" value="UniProtKB-KW"/>
</dbReference>
<sequence length="221" mass="24578">MSESADRGRPTMCARRRSIEPFWPADRVERWPLDKLIPYAKNPRTHSEAQVAQIQASMQEWGFTVPILVSEDGTIIAGHGRVLAARNLGYESIPVMIARGWSKTQRRAYVIADNKLALNGHWDIELLSAELSDLALDGFEADVLGFSGDDLLHLTDEIDSLTPDGATRAVQVSDAKDAPSENGFRYSRQYGVIVICNDEAEQQTTYDALLQQGYQLKVVTV</sequence>
<comment type="caution">
    <text evidence="2">The sequence shown here is derived from an EMBL/GenBank/DDBJ whole genome shotgun (WGS) entry which is preliminary data.</text>
</comment>
<proteinExistence type="predicted"/>
<evidence type="ECO:0000313" key="3">
    <source>
        <dbReference type="Proteomes" id="UP000027451"/>
    </source>
</evidence>
<feature type="domain" description="ParB-like N-terminal" evidence="1">
    <location>
        <begin position="29"/>
        <end position="115"/>
    </location>
</feature>
<dbReference type="PANTHER" id="PTHR33375">
    <property type="entry name" value="CHROMOSOME-PARTITIONING PROTEIN PARB-RELATED"/>
    <property type="match status" value="1"/>
</dbReference>
<dbReference type="GO" id="GO:0008168">
    <property type="term" value="F:methyltransferase activity"/>
    <property type="evidence" value="ECO:0007669"/>
    <property type="project" value="UniProtKB-KW"/>
</dbReference>
<keyword evidence="3" id="KW-1185">Reference proteome</keyword>
<dbReference type="EMBL" id="JFHD01000005">
    <property type="protein sequence ID" value="KDR31545.1"/>
    <property type="molecule type" value="Genomic_DNA"/>
</dbReference>
<dbReference type="InterPro" id="IPR003115">
    <property type="entry name" value="ParB_N"/>
</dbReference>
<dbReference type="SMART" id="SM00470">
    <property type="entry name" value="ParB"/>
    <property type="match status" value="1"/>
</dbReference>
<dbReference type="GO" id="GO:0005694">
    <property type="term" value="C:chromosome"/>
    <property type="evidence" value="ECO:0007669"/>
    <property type="project" value="TreeGrafter"/>
</dbReference>
<gene>
    <name evidence="2" type="ORF">BG60_29045</name>
</gene>
<keyword evidence="2" id="KW-0489">Methyltransferase</keyword>
<name>A0A656QR78_9BURK</name>
<evidence type="ECO:0000313" key="2">
    <source>
        <dbReference type="EMBL" id="KDR31545.1"/>
    </source>
</evidence>
<dbReference type="InterPro" id="IPR036086">
    <property type="entry name" value="ParB/Sulfiredoxin_sf"/>
</dbReference>
<dbReference type="InterPro" id="IPR050336">
    <property type="entry name" value="Chromosome_partition/occlusion"/>
</dbReference>
<dbReference type="CDD" id="cd16403">
    <property type="entry name" value="ParB_N_like_MT"/>
    <property type="match status" value="1"/>
</dbReference>
<protein>
    <submittedName>
        <fullName evidence="2">DNA methylase N-4</fullName>
    </submittedName>
</protein>
<dbReference type="Gene3D" id="3.90.1530.10">
    <property type="entry name" value="Conserved hypothetical protein from pyrococcus furiosus pfu- 392566-001, ParB domain"/>
    <property type="match status" value="1"/>
</dbReference>
<keyword evidence="2" id="KW-0808">Transferase</keyword>
<dbReference type="SUPFAM" id="SSF110849">
    <property type="entry name" value="ParB/Sulfiredoxin"/>
    <property type="match status" value="1"/>
</dbReference>
<dbReference type="AlphaFoldDB" id="A0A656QR78"/>
<dbReference type="Pfam" id="PF02195">
    <property type="entry name" value="ParB_N"/>
    <property type="match status" value="1"/>
</dbReference>